<protein>
    <submittedName>
        <fullName evidence="7">Putative polysaccharide biosynthesis protein</fullName>
    </submittedName>
</protein>
<sequence>MNLFIYIFSTGINKSLPLLFIPILTLYLSPEDYGIVSLYVVAYNLLIPILSIGFPNYFFRWTFENEKMLTDDVHNLLSIVFRWCLFVGILIAGSCIVSYWYLGGEFIIAVFCLYLAAVLAVLYQTYMQCLLSKSNSINYAVVEITFTVILFSSTILCLVFLELGWISRIIGLLSANLAFSYWSWRYIFKKFLINNGSEEKSSLEVKINRERDFLSFGLGLIPHVIISTLITASDRLIISTFMTLSDVGEFAIALQYSSILSILGIAISKEWSRAYYSDPFDLGNRTKATIYSLLLIAVAIVLYLFTDLFFEYFVGENFKNASVYVELLILSQLFHCLYMIFSVHLGYSKKTKILSKISMGSLMLNAVISLISIHYFGIFGVLYGTVFAMLFKLIVATWLSFKVKKLDVLRKLNES</sequence>
<dbReference type="AlphaFoldDB" id="Q483E0"/>
<feature type="transmembrane region" description="Helical" evidence="6">
    <location>
        <begin position="288"/>
        <end position="310"/>
    </location>
</feature>
<comment type="subcellular location">
    <subcellularLocation>
        <location evidence="1">Cell membrane</location>
        <topology evidence="1">Multi-pass membrane protein</topology>
    </subcellularLocation>
</comment>
<dbReference type="Pfam" id="PF01943">
    <property type="entry name" value="Polysacc_synt"/>
    <property type="match status" value="1"/>
</dbReference>
<feature type="transmembrane region" description="Helical" evidence="6">
    <location>
        <begin position="322"/>
        <end position="341"/>
    </location>
</feature>
<dbReference type="RefSeq" id="WP_011042921.1">
    <property type="nucleotide sequence ID" value="NC_003910.7"/>
</dbReference>
<reference evidence="7" key="1">
    <citation type="journal article" date="2005" name="Proc. Natl. Acad. Sci. U.S.A.">
        <title>The psychrophilic lifestyle as revealed by the genome sequence of Colwellia psychrerythraea 34H through genomic and proteomic analyses.</title>
        <authorList>
            <person name="Methe B.A."/>
            <person name="Nelson K.E."/>
            <person name="Deming J.W."/>
            <person name="Momen B."/>
            <person name="Melamud E."/>
            <person name="Zhang X."/>
            <person name="Moult J."/>
            <person name="Madupu R."/>
            <person name="Nelson W.C."/>
            <person name="Dodson R.J."/>
            <person name="Brinkac L.M."/>
            <person name="Daugherty S.C."/>
            <person name="Durkin A.S."/>
            <person name="DeBoy R.T."/>
            <person name="Kolonay J.F."/>
            <person name="Sullivan S.A."/>
            <person name="Zhou L."/>
            <person name="Davidsen T.M."/>
            <person name="Wu M."/>
            <person name="Huston A.L."/>
            <person name="Lewis M."/>
            <person name="Weaver B."/>
            <person name="Weidman J.F."/>
            <person name="Khouri H."/>
            <person name="Utterback T.R."/>
            <person name="Feldblyum T.V."/>
            <person name="Fraser C.M."/>
        </authorList>
    </citation>
    <scope>NUCLEOTIDE SEQUENCE [LARGE SCALE GENOMIC DNA]</scope>
    <source>
        <strain evidence="7">34H</strain>
    </source>
</reference>
<feature type="transmembrane region" description="Helical" evidence="6">
    <location>
        <begin position="36"/>
        <end position="59"/>
    </location>
</feature>
<feature type="transmembrane region" description="Helical" evidence="6">
    <location>
        <begin position="12"/>
        <end position="30"/>
    </location>
</feature>
<keyword evidence="4 6" id="KW-1133">Transmembrane helix</keyword>
<accession>Q483E0</accession>
<feature type="transmembrane region" description="Helical" evidence="6">
    <location>
        <begin position="167"/>
        <end position="184"/>
    </location>
</feature>
<evidence type="ECO:0000256" key="5">
    <source>
        <dbReference type="ARBA" id="ARBA00023136"/>
    </source>
</evidence>
<dbReference type="InterPro" id="IPR002797">
    <property type="entry name" value="Polysacc_synth"/>
</dbReference>
<keyword evidence="3 6" id="KW-0812">Transmembrane</keyword>
<dbReference type="HOGENOM" id="CLU_022017_7_1_6"/>
<feature type="transmembrane region" description="Helical" evidence="6">
    <location>
        <begin position="353"/>
        <end position="375"/>
    </location>
</feature>
<evidence type="ECO:0000313" key="7">
    <source>
        <dbReference type="EMBL" id="AAZ28254.1"/>
    </source>
</evidence>
<keyword evidence="5 6" id="KW-0472">Membrane</keyword>
<evidence type="ECO:0000256" key="3">
    <source>
        <dbReference type="ARBA" id="ARBA00022692"/>
    </source>
</evidence>
<feature type="transmembrane region" description="Helical" evidence="6">
    <location>
        <begin position="106"/>
        <end position="125"/>
    </location>
</feature>
<feature type="transmembrane region" description="Helical" evidence="6">
    <location>
        <begin position="381"/>
        <end position="401"/>
    </location>
</feature>
<evidence type="ECO:0000256" key="1">
    <source>
        <dbReference type="ARBA" id="ARBA00004651"/>
    </source>
</evidence>
<dbReference type="PANTHER" id="PTHR30250:SF11">
    <property type="entry name" value="O-ANTIGEN TRANSPORTER-RELATED"/>
    <property type="match status" value="1"/>
</dbReference>
<gene>
    <name evidence="7" type="ordered locus">CPS_2100</name>
</gene>
<feature type="transmembrane region" description="Helical" evidence="6">
    <location>
        <begin position="80"/>
        <end position="100"/>
    </location>
</feature>
<evidence type="ECO:0000256" key="6">
    <source>
        <dbReference type="SAM" id="Phobius"/>
    </source>
</evidence>
<name>Q483E0_COLP3</name>
<feature type="transmembrane region" description="Helical" evidence="6">
    <location>
        <begin position="137"/>
        <end position="161"/>
    </location>
</feature>
<dbReference type="Proteomes" id="UP000000547">
    <property type="component" value="Chromosome"/>
</dbReference>
<feature type="transmembrane region" description="Helical" evidence="6">
    <location>
        <begin position="213"/>
        <end position="230"/>
    </location>
</feature>
<dbReference type="GO" id="GO:0005886">
    <property type="term" value="C:plasma membrane"/>
    <property type="evidence" value="ECO:0007669"/>
    <property type="project" value="UniProtKB-SubCell"/>
</dbReference>
<dbReference type="PANTHER" id="PTHR30250">
    <property type="entry name" value="PST FAMILY PREDICTED COLANIC ACID TRANSPORTER"/>
    <property type="match status" value="1"/>
</dbReference>
<evidence type="ECO:0000256" key="2">
    <source>
        <dbReference type="ARBA" id="ARBA00022475"/>
    </source>
</evidence>
<keyword evidence="2" id="KW-1003">Cell membrane</keyword>
<dbReference type="InterPro" id="IPR050833">
    <property type="entry name" value="Poly_Biosynth_Transport"/>
</dbReference>
<feature type="transmembrane region" description="Helical" evidence="6">
    <location>
        <begin position="250"/>
        <end position="267"/>
    </location>
</feature>
<evidence type="ECO:0000256" key="4">
    <source>
        <dbReference type="ARBA" id="ARBA00022989"/>
    </source>
</evidence>
<dbReference type="STRING" id="167879.CPS_2100"/>
<evidence type="ECO:0000313" key="8">
    <source>
        <dbReference type="Proteomes" id="UP000000547"/>
    </source>
</evidence>
<dbReference type="KEGG" id="cps:CPS_2100"/>
<proteinExistence type="predicted"/>
<dbReference type="EMBL" id="CP000083">
    <property type="protein sequence ID" value="AAZ28254.1"/>
    <property type="molecule type" value="Genomic_DNA"/>
</dbReference>
<organism evidence="7 8">
    <name type="scientific">Colwellia psychrerythraea (strain 34H / ATCC BAA-681)</name>
    <name type="common">Vibrio psychroerythus</name>
    <dbReference type="NCBI Taxonomy" id="167879"/>
    <lineage>
        <taxon>Bacteria</taxon>
        <taxon>Pseudomonadati</taxon>
        <taxon>Pseudomonadota</taxon>
        <taxon>Gammaproteobacteria</taxon>
        <taxon>Alteromonadales</taxon>
        <taxon>Colwelliaceae</taxon>
        <taxon>Colwellia</taxon>
    </lineage>
</organism>